<dbReference type="EMBL" id="JAABOJ010000023">
    <property type="protein sequence ID" value="KAF3278825.1"/>
    <property type="molecule type" value="Genomic_DNA"/>
</dbReference>
<evidence type="ECO:0008006" key="3">
    <source>
        <dbReference type="Google" id="ProtNLM"/>
    </source>
</evidence>
<protein>
    <recommendedName>
        <fullName evidence="3">BTB domain-containing protein</fullName>
    </recommendedName>
</protein>
<accession>A0A7C8VNY7</accession>
<gene>
    <name evidence="1" type="ORF">TWF970_004369</name>
</gene>
<dbReference type="InterPro" id="IPR011333">
    <property type="entry name" value="SKP1/BTB/POZ_sf"/>
</dbReference>
<evidence type="ECO:0000313" key="1">
    <source>
        <dbReference type="EMBL" id="KAF3278825.1"/>
    </source>
</evidence>
<dbReference type="Proteomes" id="UP000474640">
    <property type="component" value="Unassembled WGS sequence"/>
</dbReference>
<dbReference type="SUPFAM" id="SSF54695">
    <property type="entry name" value="POZ domain"/>
    <property type="match status" value="1"/>
</dbReference>
<dbReference type="Gene3D" id="3.30.710.10">
    <property type="entry name" value="Potassium Channel Kv1.1, Chain A"/>
    <property type="match status" value="1"/>
</dbReference>
<organism evidence="1 2">
    <name type="scientific">Orbilia oligospora</name>
    <name type="common">Nematode-trapping fungus</name>
    <name type="synonym">Arthrobotrys oligospora</name>
    <dbReference type="NCBI Taxonomy" id="2813651"/>
    <lineage>
        <taxon>Eukaryota</taxon>
        <taxon>Fungi</taxon>
        <taxon>Dikarya</taxon>
        <taxon>Ascomycota</taxon>
        <taxon>Pezizomycotina</taxon>
        <taxon>Orbiliomycetes</taxon>
        <taxon>Orbiliales</taxon>
        <taxon>Orbiliaceae</taxon>
        <taxon>Orbilia</taxon>
    </lineage>
</organism>
<reference evidence="1 2" key="1">
    <citation type="submission" date="2020-01" db="EMBL/GenBank/DDBJ databases">
        <authorList>
            <person name="Palmer J.M."/>
        </authorList>
    </citation>
    <scope>NUCLEOTIDE SEQUENCE [LARGE SCALE GENOMIC DNA]</scope>
    <source>
        <strain evidence="1 2">TWF970</strain>
    </source>
</reference>
<comment type="caution">
    <text evidence="1">The sequence shown here is derived from an EMBL/GenBank/DDBJ whole genome shotgun (WGS) entry which is preliminary data.</text>
</comment>
<evidence type="ECO:0000313" key="2">
    <source>
        <dbReference type="Proteomes" id="UP000474640"/>
    </source>
</evidence>
<sequence length="307" mass="34825">MVTLDCLQRSTTFTAKSSNSRKPNDNPNDRLPLRFNLKSVSKVINSQNLTDFITIRYHKFKALKMGASQSNTNFMKIYNKEEISDVVATVGTSDKGKKSYYLHQAIIRTFSEPLDNKCKTAPTEMGRKIITIDSWDHTIMEIVFRWMYGQNDLPREKLDLPGATMLIKVARELEVDGLRQAALKNAVKIVTSSIPTKHHDNERWTAYWDTVETMCGLADITDIQDIDALFGLMEKLPIDKIQLDEARSKRLMENSDMGCFMFLIWAAFGKIVEKTLCKNCQKLPVGEVTSSNSSHCSRCLTPLPASK</sequence>
<dbReference type="AlphaFoldDB" id="A0A7C8VNY7"/>
<dbReference type="OrthoDB" id="10331568at2759"/>
<name>A0A7C8VNY7_ORBOL</name>
<proteinExistence type="predicted"/>